<keyword evidence="4" id="KW-1185">Reference proteome</keyword>
<reference evidence="3 4" key="1">
    <citation type="submission" date="2024-04" db="EMBL/GenBank/DDBJ databases">
        <title>Phyllosticta paracitricarpa is synonymous to the EU quarantine fungus P. citricarpa based on phylogenomic analyses.</title>
        <authorList>
            <consortium name="Lawrence Berkeley National Laboratory"/>
            <person name="Van Ingen-Buijs V.A."/>
            <person name="Van Westerhoven A.C."/>
            <person name="Haridas S."/>
            <person name="Skiadas P."/>
            <person name="Martin F."/>
            <person name="Groenewald J.Z."/>
            <person name="Crous P.W."/>
            <person name="Seidl M.F."/>
        </authorList>
    </citation>
    <scope>NUCLEOTIDE SEQUENCE [LARGE SCALE GENOMIC DNA]</scope>
    <source>
        <strain evidence="3 4">CBS 123374</strain>
    </source>
</reference>
<feature type="region of interest" description="Disordered" evidence="1">
    <location>
        <begin position="209"/>
        <end position="231"/>
    </location>
</feature>
<comment type="caution">
    <text evidence="3">The sequence shown here is derived from an EMBL/GenBank/DDBJ whole genome shotgun (WGS) entry which is preliminary data.</text>
</comment>
<proteinExistence type="predicted"/>
<protein>
    <submittedName>
        <fullName evidence="3">Uncharacterized protein</fullName>
    </submittedName>
</protein>
<dbReference type="EMBL" id="JBBWRZ010000010">
    <property type="protein sequence ID" value="KAK8227540.1"/>
    <property type="molecule type" value="Genomic_DNA"/>
</dbReference>
<dbReference type="Proteomes" id="UP001492380">
    <property type="component" value="Unassembled WGS sequence"/>
</dbReference>
<feature type="compositionally biased region" description="Low complexity" evidence="1">
    <location>
        <begin position="216"/>
        <end position="231"/>
    </location>
</feature>
<evidence type="ECO:0000256" key="1">
    <source>
        <dbReference type="SAM" id="MobiDB-lite"/>
    </source>
</evidence>
<gene>
    <name evidence="3" type="ORF">HDK90DRAFT_63081</name>
</gene>
<organism evidence="3 4">
    <name type="scientific">Phyllosticta capitalensis</name>
    <dbReference type="NCBI Taxonomy" id="121624"/>
    <lineage>
        <taxon>Eukaryota</taxon>
        <taxon>Fungi</taxon>
        <taxon>Dikarya</taxon>
        <taxon>Ascomycota</taxon>
        <taxon>Pezizomycotina</taxon>
        <taxon>Dothideomycetes</taxon>
        <taxon>Dothideomycetes incertae sedis</taxon>
        <taxon>Botryosphaeriales</taxon>
        <taxon>Phyllostictaceae</taxon>
        <taxon>Phyllosticta</taxon>
    </lineage>
</organism>
<keyword evidence="2" id="KW-0812">Transmembrane</keyword>
<evidence type="ECO:0000313" key="4">
    <source>
        <dbReference type="Proteomes" id="UP001492380"/>
    </source>
</evidence>
<evidence type="ECO:0000256" key="2">
    <source>
        <dbReference type="SAM" id="Phobius"/>
    </source>
</evidence>
<sequence length="254" mass="26202">MTISTNGTCWYPDGSTIAADTPCNDTAAAAGEATPCCNGASLCIANGLCLDSGITTRGSCTDSEWGDGCTQYCREELPAEGAPLRLCNLSLTGSTFACGFPLSNCDEGVNTFTVTSYTLSMARATQLTSWASSYGAEVVATTSGVSGSSALPLATSSATGCAADAGYSDGEMAGVGVGVGVPLLLAALAALWLWRREVGRSRKMGDVSAGQYGGAQQMAPRQLQQQQYPHGHFQQQVPYHEVGTDGERAELPPK</sequence>
<name>A0ABR1YFW9_9PEZI</name>
<evidence type="ECO:0000313" key="3">
    <source>
        <dbReference type="EMBL" id="KAK8227540.1"/>
    </source>
</evidence>
<keyword evidence="2" id="KW-1133">Transmembrane helix</keyword>
<accession>A0ABR1YFW9</accession>
<keyword evidence="2" id="KW-0472">Membrane</keyword>
<feature type="transmembrane region" description="Helical" evidence="2">
    <location>
        <begin position="172"/>
        <end position="194"/>
    </location>
</feature>